<organism evidence="1 2">
    <name type="scientific">Salix purpurea</name>
    <name type="common">Purple osier willow</name>
    <dbReference type="NCBI Taxonomy" id="77065"/>
    <lineage>
        <taxon>Eukaryota</taxon>
        <taxon>Viridiplantae</taxon>
        <taxon>Streptophyta</taxon>
        <taxon>Embryophyta</taxon>
        <taxon>Tracheophyta</taxon>
        <taxon>Spermatophyta</taxon>
        <taxon>Magnoliopsida</taxon>
        <taxon>eudicotyledons</taxon>
        <taxon>Gunneridae</taxon>
        <taxon>Pentapetalae</taxon>
        <taxon>rosids</taxon>
        <taxon>fabids</taxon>
        <taxon>Malpighiales</taxon>
        <taxon>Salicaceae</taxon>
        <taxon>Saliceae</taxon>
        <taxon>Salix</taxon>
    </lineage>
</organism>
<sequence>MLLLLLCTRSETWLPRKSADEGTVTVSIDTAYDKSGMDGWMPCFSLYHTWIWPFHVLKLQKHVDSYWL</sequence>
<name>A0A9Q1AC39_SALPP</name>
<proteinExistence type="predicted"/>
<accession>A0A9Q1AC39</accession>
<protein>
    <submittedName>
        <fullName evidence="1">Uncharacterized protein</fullName>
    </submittedName>
</protein>
<reference evidence="1" key="1">
    <citation type="submission" date="2022-11" db="EMBL/GenBank/DDBJ databases">
        <authorList>
            <person name="Hyden B.L."/>
            <person name="Feng K."/>
            <person name="Yates T."/>
            <person name="Jawdy S."/>
            <person name="Smart L.B."/>
            <person name="Muchero W."/>
        </authorList>
    </citation>
    <scope>NUCLEOTIDE SEQUENCE</scope>
    <source>
        <tissue evidence="1">Shoot tip</tissue>
    </source>
</reference>
<dbReference type="Proteomes" id="UP001151532">
    <property type="component" value="Chromosome 4"/>
</dbReference>
<keyword evidence="2" id="KW-1185">Reference proteome</keyword>
<reference evidence="1" key="2">
    <citation type="journal article" date="2023" name="Int. J. Mol. Sci.">
        <title>De Novo Assembly and Annotation of 11 Diverse Shrub Willow (Salix) Genomes Reveals Novel Gene Organization in Sex-Linked Regions.</title>
        <authorList>
            <person name="Hyden B."/>
            <person name="Feng K."/>
            <person name="Yates T.B."/>
            <person name="Jawdy S."/>
            <person name="Cereghino C."/>
            <person name="Smart L.B."/>
            <person name="Muchero W."/>
        </authorList>
    </citation>
    <scope>NUCLEOTIDE SEQUENCE</scope>
    <source>
        <tissue evidence="1">Shoot tip</tissue>
    </source>
</reference>
<evidence type="ECO:0000313" key="2">
    <source>
        <dbReference type="Proteomes" id="UP001151532"/>
    </source>
</evidence>
<gene>
    <name evidence="1" type="ORF">OIU79_021840</name>
</gene>
<dbReference type="AlphaFoldDB" id="A0A9Q1AC39"/>
<evidence type="ECO:0000313" key="1">
    <source>
        <dbReference type="EMBL" id="KAJ6765733.1"/>
    </source>
</evidence>
<comment type="caution">
    <text evidence="1">The sequence shown here is derived from an EMBL/GenBank/DDBJ whole genome shotgun (WGS) entry which is preliminary data.</text>
</comment>
<dbReference type="EMBL" id="JAPFFK010000004">
    <property type="protein sequence ID" value="KAJ6765733.1"/>
    <property type="molecule type" value="Genomic_DNA"/>
</dbReference>